<feature type="chain" id="PRO_5038524264" evidence="2">
    <location>
        <begin position="27"/>
        <end position="270"/>
    </location>
</feature>
<sequence length="270" mass="26357">MTRIPPAFARTAVAAALAVTVPVAGAAAAAPTPKPVPSPSASSSATPASAPSPTAKPTGATSSTAKPGGAASTGAPGVNPADIQCPLGWPKPREKGGLASLILLAPAAGAFTDEAFAAGQAYDPILSLFGPFLAAIKPVIEQSQPALAGPVGALNAAEQAVYDAIKPLYAQYRPRVIEALTKAGDDLAPALQELAATPAAACLVAWEDQVLIGLQTGRWSPIATGGLAALGELAASGKGGGPATTKPPAKPAAKPVPAKPAGTTVAAKPR</sequence>
<dbReference type="AlphaFoldDB" id="A0A3P8MF26"/>
<evidence type="ECO:0000256" key="2">
    <source>
        <dbReference type="SAM" id="SignalP"/>
    </source>
</evidence>
<dbReference type="RefSeq" id="WP_126198460.1">
    <property type="nucleotide sequence ID" value="NZ_CP085954.1"/>
</dbReference>
<keyword evidence="2" id="KW-0732">Signal</keyword>
<evidence type="ECO:0000313" key="3">
    <source>
        <dbReference type="EMBL" id="VDR41353.1"/>
    </source>
</evidence>
<feature type="region of interest" description="Disordered" evidence="1">
    <location>
        <begin position="28"/>
        <end position="77"/>
    </location>
</feature>
<dbReference type="OrthoDB" id="3831342at2"/>
<feature type="signal peptide" evidence="2">
    <location>
        <begin position="1"/>
        <end position="26"/>
    </location>
</feature>
<protein>
    <submittedName>
        <fullName evidence="3">Uncharacterized protein</fullName>
    </submittedName>
</protein>
<accession>A0A3P8MF26</accession>
<dbReference type="Proteomes" id="UP000271626">
    <property type="component" value="Chromosome"/>
</dbReference>
<evidence type="ECO:0000256" key="1">
    <source>
        <dbReference type="SAM" id="MobiDB-lite"/>
    </source>
</evidence>
<organism evidence="3 4">
    <name type="scientific">Tsukamurella paurometabola</name>
    <name type="common">Corynebacterium paurometabolum</name>
    <dbReference type="NCBI Taxonomy" id="2061"/>
    <lineage>
        <taxon>Bacteria</taxon>
        <taxon>Bacillati</taxon>
        <taxon>Actinomycetota</taxon>
        <taxon>Actinomycetes</taxon>
        <taxon>Mycobacteriales</taxon>
        <taxon>Tsukamurellaceae</taxon>
        <taxon>Tsukamurella</taxon>
    </lineage>
</organism>
<evidence type="ECO:0000313" key="4">
    <source>
        <dbReference type="Proteomes" id="UP000271626"/>
    </source>
</evidence>
<name>A0A3P8MF26_TSUPA</name>
<feature type="compositionally biased region" description="Low complexity" evidence="1">
    <location>
        <begin position="243"/>
        <end position="264"/>
    </location>
</feature>
<dbReference type="EMBL" id="LR131273">
    <property type="protein sequence ID" value="VDR41353.1"/>
    <property type="molecule type" value="Genomic_DNA"/>
</dbReference>
<reference evidence="3 4" key="1">
    <citation type="submission" date="2018-12" db="EMBL/GenBank/DDBJ databases">
        <authorList>
            <consortium name="Pathogen Informatics"/>
        </authorList>
    </citation>
    <scope>NUCLEOTIDE SEQUENCE [LARGE SCALE GENOMIC DNA]</scope>
    <source>
        <strain evidence="3 4">NCTC10741</strain>
    </source>
</reference>
<gene>
    <name evidence="3" type="ORF">NCTC10741_04524</name>
</gene>
<proteinExistence type="predicted"/>
<feature type="region of interest" description="Disordered" evidence="1">
    <location>
        <begin position="234"/>
        <end position="270"/>
    </location>
</feature>
<feature type="compositionally biased region" description="Low complexity" evidence="1">
    <location>
        <begin position="39"/>
        <end position="65"/>
    </location>
</feature>